<dbReference type="AlphaFoldDB" id="A0A7S4JV63"/>
<proteinExistence type="predicted"/>
<accession>A0A7S4JV63</accession>
<reference evidence="1" key="1">
    <citation type="submission" date="2021-01" db="EMBL/GenBank/DDBJ databases">
        <authorList>
            <person name="Corre E."/>
            <person name="Pelletier E."/>
            <person name="Niang G."/>
            <person name="Scheremetjew M."/>
            <person name="Finn R."/>
            <person name="Kale V."/>
            <person name="Holt S."/>
            <person name="Cochrane G."/>
            <person name="Meng A."/>
            <person name="Brown T."/>
            <person name="Cohen L."/>
        </authorList>
    </citation>
    <scope>NUCLEOTIDE SEQUENCE</scope>
    <source>
        <strain evidence="1">Isolate 1302-5</strain>
    </source>
</reference>
<protein>
    <submittedName>
        <fullName evidence="1">Uncharacterized protein</fullName>
    </submittedName>
</protein>
<gene>
    <name evidence="1" type="ORF">OAUR00152_LOCUS34494</name>
</gene>
<dbReference type="EMBL" id="HBKQ01049998">
    <property type="protein sequence ID" value="CAE2275373.1"/>
    <property type="molecule type" value="Transcribed_RNA"/>
</dbReference>
<evidence type="ECO:0000313" key="1">
    <source>
        <dbReference type="EMBL" id="CAE2275373.1"/>
    </source>
</evidence>
<sequence length="109" mass="12012">MPELSFDVNPRKGEVQVCAMNKPASKILSASIHVKPTGRGITKVEPEGHLGVLVRREMAGLKQKQVESEFRNTFILTHVESSGVESSRVVAWCLIIAVRTSGRQDTELI</sequence>
<name>A0A7S4JV63_9STRA</name>
<organism evidence="1">
    <name type="scientific">Odontella aurita</name>
    <dbReference type="NCBI Taxonomy" id="265563"/>
    <lineage>
        <taxon>Eukaryota</taxon>
        <taxon>Sar</taxon>
        <taxon>Stramenopiles</taxon>
        <taxon>Ochrophyta</taxon>
        <taxon>Bacillariophyta</taxon>
        <taxon>Mediophyceae</taxon>
        <taxon>Biddulphiophycidae</taxon>
        <taxon>Eupodiscales</taxon>
        <taxon>Odontellaceae</taxon>
        <taxon>Odontella</taxon>
    </lineage>
</organism>